<dbReference type="Proteomes" id="UP000297703">
    <property type="component" value="Unassembled WGS sequence"/>
</dbReference>
<name>A0A4D9F911_9SAUR</name>
<protein>
    <submittedName>
        <fullName evidence="1">Proprotein convertase subtilisin/kexin type 5</fullName>
    </submittedName>
</protein>
<reference evidence="1 2" key="1">
    <citation type="submission" date="2019-04" db="EMBL/GenBank/DDBJ databases">
        <title>Draft genome of the big-headed turtle Platysternon megacephalum.</title>
        <authorList>
            <person name="Gong S."/>
        </authorList>
    </citation>
    <scope>NUCLEOTIDE SEQUENCE [LARGE SCALE GENOMIC DNA]</scope>
    <source>
        <strain evidence="1">DO16091913</strain>
        <tissue evidence="1">Muscle</tissue>
    </source>
</reference>
<dbReference type="AlphaFoldDB" id="A0A4D9F911"/>
<evidence type="ECO:0000313" key="2">
    <source>
        <dbReference type="Proteomes" id="UP000297703"/>
    </source>
</evidence>
<organism evidence="1 2">
    <name type="scientific">Platysternon megacephalum</name>
    <name type="common">big-headed turtle</name>
    <dbReference type="NCBI Taxonomy" id="55544"/>
    <lineage>
        <taxon>Eukaryota</taxon>
        <taxon>Metazoa</taxon>
        <taxon>Chordata</taxon>
        <taxon>Craniata</taxon>
        <taxon>Vertebrata</taxon>
        <taxon>Euteleostomi</taxon>
        <taxon>Archelosauria</taxon>
        <taxon>Testudinata</taxon>
        <taxon>Testudines</taxon>
        <taxon>Cryptodira</taxon>
        <taxon>Durocryptodira</taxon>
        <taxon>Testudinoidea</taxon>
        <taxon>Platysternidae</taxon>
        <taxon>Platysternon</taxon>
    </lineage>
</organism>
<reference evidence="1 2" key="2">
    <citation type="submission" date="2019-04" db="EMBL/GenBank/DDBJ databases">
        <title>The genome sequence of big-headed turtle.</title>
        <authorList>
            <person name="Gong S."/>
        </authorList>
    </citation>
    <scope>NUCLEOTIDE SEQUENCE [LARGE SCALE GENOMIC DNA]</scope>
    <source>
        <strain evidence="1">DO16091913</strain>
        <tissue evidence="1">Muscle</tissue>
    </source>
</reference>
<comment type="caution">
    <text evidence="1">The sequence shown here is derived from an EMBL/GenBank/DDBJ whole genome shotgun (WGS) entry which is preliminary data.</text>
</comment>
<gene>
    <name evidence="1" type="ORF">DR999_PMT00738</name>
</gene>
<keyword evidence="2" id="KW-1185">Reference proteome</keyword>
<evidence type="ECO:0000313" key="1">
    <source>
        <dbReference type="EMBL" id="TFK15848.1"/>
    </source>
</evidence>
<dbReference type="EMBL" id="QXTE01000003">
    <property type="protein sequence ID" value="TFK15848.1"/>
    <property type="molecule type" value="Genomic_DNA"/>
</dbReference>
<accession>A0A4D9F911</accession>
<sequence>MPLVLKSIYSPQAHTPVGMCDLLLSHPVLGQSPCWLLQVMLQNQEFLHLITGRGSFGSRIFCDGWKLELVYNTFPQQNYESFSFSHSSSLEADLSHTQENMHHLPSSLEAIV</sequence>
<proteinExistence type="predicted"/>